<accession>A0ABU6HE30</accession>
<keyword evidence="1" id="KW-1133">Transmembrane helix</keyword>
<protein>
    <submittedName>
        <fullName evidence="2">Uncharacterized protein</fullName>
    </submittedName>
</protein>
<keyword evidence="1" id="KW-0812">Transmembrane</keyword>
<evidence type="ECO:0000313" key="2">
    <source>
        <dbReference type="EMBL" id="MEC3860561.1"/>
    </source>
</evidence>
<comment type="caution">
    <text evidence="2">The sequence shown here is derived from an EMBL/GenBank/DDBJ whole genome shotgun (WGS) entry which is preliminary data.</text>
</comment>
<gene>
    <name evidence="2" type="ORF">VK792_04640</name>
</gene>
<proteinExistence type="predicted"/>
<organism evidence="2 3">
    <name type="scientific">Mesobacterium hydrothermale</name>
    <dbReference type="NCBI Taxonomy" id="3111907"/>
    <lineage>
        <taxon>Bacteria</taxon>
        <taxon>Pseudomonadati</taxon>
        <taxon>Pseudomonadota</taxon>
        <taxon>Alphaproteobacteria</taxon>
        <taxon>Rhodobacterales</taxon>
        <taxon>Roseobacteraceae</taxon>
        <taxon>Mesobacterium</taxon>
    </lineage>
</organism>
<dbReference type="Proteomes" id="UP001348149">
    <property type="component" value="Unassembled WGS sequence"/>
</dbReference>
<keyword evidence="3" id="KW-1185">Reference proteome</keyword>
<dbReference type="RefSeq" id="WP_326296184.1">
    <property type="nucleotide sequence ID" value="NZ_JAYLLH010000004.1"/>
</dbReference>
<keyword evidence="1" id="KW-0472">Membrane</keyword>
<evidence type="ECO:0000313" key="3">
    <source>
        <dbReference type="Proteomes" id="UP001348149"/>
    </source>
</evidence>
<reference evidence="2 3" key="1">
    <citation type="submission" date="2024-01" db="EMBL/GenBank/DDBJ databases">
        <title>Mesobacterium rodlantinim sp. nov., isolated from shallow sea hydrothermal systems off Kueishantao Island.</title>
        <authorList>
            <person name="Su Z."/>
            <person name="Tang K."/>
        </authorList>
    </citation>
    <scope>NUCLEOTIDE SEQUENCE [LARGE SCALE GENOMIC DNA]</scope>
    <source>
        <strain evidence="2 3">TK19101</strain>
    </source>
</reference>
<name>A0ABU6HE30_9RHOB</name>
<sequence>MQTIQSGYRGLRLLFKLNWDRLLYVFTIFFALWLGAYLGTWL</sequence>
<evidence type="ECO:0000256" key="1">
    <source>
        <dbReference type="SAM" id="Phobius"/>
    </source>
</evidence>
<dbReference type="EMBL" id="JAYLLH010000004">
    <property type="protein sequence ID" value="MEC3860561.1"/>
    <property type="molecule type" value="Genomic_DNA"/>
</dbReference>
<feature type="transmembrane region" description="Helical" evidence="1">
    <location>
        <begin position="21"/>
        <end position="39"/>
    </location>
</feature>